<gene>
    <name evidence="4" type="ORF">BSK65_27120</name>
</gene>
<sequence length="112" mass="13284">MLKARIGGVGGILKTLFHIVYWEYSWIHSVLQGKGKFEQESFEAYRSLKQIRDLSIQFHAEVEPFVTSWIPEMECKELTLLRDNGEWITYKHGEIMRHVIAHEIHHIDEMFV</sequence>
<dbReference type="OrthoDB" id="25666at2"/>
<dbReference type="AlphaFoldDB" id="A0A1R0Z8Y6"/>
<dbReference type="SUPFAM" id="SSF109854">
    <property type="entry name" value="DinB/YfiT-like putative metalloenzymes"/>
    <property type="match status" value="1"/>
</dbReference>
<comment type="caution">
    <text evidence="4">The sequence shown here is derived from an EMBL/GenBank/DDBJ whole genome shotgun (WGS) entry which is preliminary data.</text>
</comment>
<name>A0A1R0Z8Y6_9BACL</name>
<dbReference type="Pfam" id="PF05163">
    <property type="entry name" value="DinB"/>
    <property type="match status" value="1"/>
</dbReference>
<dbReference type="Proteomes" id="UP000187425">
    <property type="component" value="Unassembled WGS sequence"/>
</dbReference>
<organism evidence="4 5">
    <name type="scientific">Paenibacillus odorifer</name>
    <dbReference type="NCBI Taxonomy" id="189426"/>
    <lineage>
        <taxon>Bacteria</taxon>
        <taxon>Bacillati</taxon>
        <taxon>Bacillota</taxon>
        <taxon>Bacilli</taxon>
        <taxon>Bacillales</taxon>
        <taxon>Paenibacillaceae</taxon>
        <taxon>Paenibacillus</taxon>
    </lineage>
</organism>
<evidence type="ECO:0008006" key="6">
    <source>
        <dbReference type="Google" id="ProtNLM"/>
    </source>
</evidence>
<dbReference type="Gene3D" id="1.20.120.450">
    <property type="entry name" value="dinb family like domain"/>
    <property type="match status" value="1"/>
</dbReference>
<keyword evidence="2 3" id="KW-0479">Metal-binding</keyword>
<evidence type="ECO:0000313" key="5">
    <source>
        <dbReference type="Proteomes" id="UP000187425"/>
    </source>
</evidence>
<feature type="binding site" evidence="3">
    <location>
        <position position="102"/>
    </location>
    <ligand>
        <name>a divalent metal cation</name>
        <dbReference type="ChEBI" id="CHEBI:60240"/>
    </ligand>
</feature>
<reference evidence="4 5" key="1">
    <citation type="submission" date="2016-11" db="EMBL/GenBank/DDBJ databases">
        <title>Paenibacillus species isolates.</title>
        <authorList>
            <person name="Beno S.M."/>
        </authorList>
    </citation>
    <scope>NUCLEOTIDE SEQUENCE [LARGE SCALE GENOMIC DNA]</scope>
    <source>
        <strain evidence="4 5">FSL H7-0443</strain>
    </source>
</reference>
<feature type="binding site" evidence="3">
    <location>
        <position position="106"/>
    </location>
    <ligand>
        <name>a divalent metal cation</name>
        <dbReference type="ChEBI" id="CHEBI:60240"/>
    </ligand>
</feature>
<accession>A0A1R0Z8Y6</accession>
<evidence type="ECO:0000256" key="3">
    <source>
        <dbReference type="PIRSR" id="PIRSR607837-1"/>
    </source>
</evidence>
<dbReference type="EMBL" id="MPTW01000025">
    <property type="protein sequence ID" value="OME64676.1"/>
    <property type="molecule type" value="Genomic_DNA"/>
</dbReference>
<comment type="similarity">
    <text evidence="1">Belongs to the DinB family.</text>
</comment>
<feature type="binding site" evidence="3">
    <location>
        <position position="18"/>
    </location>
    <ligand>
        <name>a divalent metal cation</name>
        <dbReference type="ChEBI" id="CHEBI:60240"/>
    </ligand>
</feature>
<evidence type="ECO:0000256" key="1">
    <source>
        <dbReference type="ARBA" id="ARBA00008635"/>
    </source>
</evidence>
<proteinExistence type="inferred from homology"/>
<dbReference type="GO" id="GO:0046872">
    <property type="term" value="F:metal ion binding"/>
    <property type="evidence" value="ECO:0007669"/>
    <property type="project" value="UniProtKB-KW"/>
</dbReference>
<dbReference type="InterPro" id="IPR034660">
    <property type="entry name" value="DinB/YfiT-like"/>
</dbReference>
<evidence type="ECO:0000313" key="4">
    <source>
        <dbReference type="EMBL" id="OME64676.1"/>
    </source>
</evidence>
<protein>
    <recommendedName>
        <fullName evidence="6">Damage-inducible protein DinB</fullName>
    </recommendedName>
</protein>
<evidence type="ECO:0000256" key="2">
    <source>
        <dbReference type="ARBA" id="ARBA00022723"/>
    </source>
</evidence>
<dbReference type="InterPro" id="IPR007837">
    <property type="entry name" value="DinB"/>
</dbReference>